<accession>A0AAW6RDL2</accession>
<dbReference type="EMBL" id="JARVII010000002">
    <property type="protein sequence ID" value="MDG9698488.1"/>
    <property type="molecule type" value="Genomic_DNA"/>
</dbReference>
<gene>
    <name evidence="1" type="ORF">QB898_01920</name>
</gene>
<comment type="caution">
    <text evidence="1">The sequence shown here is derived from an EMBL/GenBank/DDBJ whole genome shotgun (WGS) entry which is preliminary data.</text>
</comment>
<proteinExistence type="predicted"/>
<dbReference type="AlphaFoldDB" id="A0AAW6RDL2"/>
<dbReference type="RefSeq" id="WP_279523574.1">
    <property type="nucleotide sequence ID" value="NZ_JARVII010000002.1"/>
</dbReference>
<name>A0AAW6RDL2_9BURK</name>
<dbReference type="Proteomes" id="UP001237156">
    <property type="component" value="Unassembled WGS sequence"/>
</dbReference>
<reference evidence="1 2" key="1">
    <citation type="submission" date="2023-04" db="EMBL/GenBank/DDBJ databases">
        <title>Ottowia paracancer sp. nov., isolated from human stomach.</title>
        <authorList>
            <person name="Song Y."/>
        </authorList>
    </citation>
    <scope>NUCLEOTIDE SEQUENCE [LARGE SCALE GENOMIC DNA]</scope>
    <source>
        <strain evidence="1 2">10c7w1</strain>
    </source>
</reference>
<sequence length="268" mass="29538">MNAPGRPRSLAAPLLAAAIVLFWLCFALPEWLMPDAFDEKRLAWPEGAAQSVRRVVVDQSQTGERYYVPGIRLTWSATQAPEIKIDRAVGGEAGALVDLQVKGDTLYIRPRADAAQQVRVPMVDSIALPMQVAEVQACSLRLFDTSCQPCGQKPDTAEKDKLPTLTLRGQRIAVVGETHIGQLHIDATDSSALCPKEEEESRSWVEQPDIEVNARHVQALRIRAAGGSLDLREISHLDTVPVTAPGKLKLKLDRIEDAHRVRWQPLPP</sequence>
<organism evidence="1 2">
    <name type="scientific">Ottowia cancrivicina</name>
    <dbReference type="NCBI Taxonomy" id="3040346"/>
    <lineage>
        <taxon>Bacteria</taxon>
        <taxon>Pseudomonadati</taxon>
        <taxon>Pseudomonadota</taxon>
        <taxon>Betaproteobacteria</taxon>
        <taxon>Burkholderiales</taxon>
        <taxon>Comamonadaceae</taxon>
        <taxon>Ottowia</taxon>
    </lineage>
</organism>
<evidence type="ECO:0000313" key="2">
    <source>
        <dbReference type="Proteomes" id="UP001237156"/>
    </source>
</evidence>
<evidence type="ECO:0000313" key="1">
    <source>
        <dbReference type="EMBL" id="MDG9698488.1"/>
    </source>
</evidence>
<protein>
    <submittedName>
        <fullName evidence="1">Uncharacterized protein</fullName>
    </submittedName>
</protein>
<keyword evidence="2" id="KW-1185">Reference proteome</keyword>